<reference evidence="11 12" key="1">
    <citation type="journal article" date="2018" name="Environ. Microbiol.">
        <title>Genomes of ubiquitous marine and hypersaline Hydrogenovibrio, Thiomicrorhabdus and Thiomicrospira spp. encode a diversity of mechanisms to sustain chemolithoautotrophy in heterogeneous environments.</title>
        <authorList>
            <person name="Scott K.M."/>
            <person name="Williams J."/>
            <person name="Porter C.M.B."/>
            <person name="Russel S."/>
            <person name="Harmer T.L."/>
            <person name="Paul J.H."/>
            <person name="Antonen K.M."/>
            <person name="Bridges M.K."/>
            <person name="Camper G.J."/>
            <person name="Campla C.K."/>
            <person name="Casella L.G."/>
            <person name="Chase E."/>
            <person name="Conrad J.W."/>
            <person name="Cruz M.C."/>
            <person name="Dunlap D.S."/>
            <person name="Duran L."/>
            <person name="Fahsbender E.M."/>
            <person name="Goldsmith D.B."/>
            <person name="Keeley R.F."/>
            <person name="Kondoff M.R."/>
            <person name="Kussy B.I."/>
            <person name="Lane M.K."/>
            <person name="Lawler S."/>
            <person name="Leigh B.A."/>
            <person name="Lewis C."/>
            <person name="Lostal L.M."/>
            <person name="Marking D."/>
            <person name="Mancera P.A."/>
            <person name="McClenthan E.C."/>
            <person name="McIntyre E.A."/>
            <person name="Mine J.A."/>
            <person name="Modi S."/>
            <person name="Moore B.D."/>
            <person name="Morgan W.A."/>
            <person name="Nelson K.M."/>
            <person name="Nguyen K.N."/>
            <person name="Ogburn N."/>
            <person name="Parrino D.G."/>
            <person name="Pedapudi A.D."/>
            <person name="Pelham R.P."/>
            <person name="Preece A.M."/>
            <person name="Rampersad E.A."/>
            <person name="Richardson J.C."/>
            <person name="Rodgers C.M."/>
            <person name="Schaffer B.L."/>
            <person name="Sheridan N.E."/>
            <person name="Solone M.R."/>
            <person name="Staley Z.R."/>
            <person name="Tabuchi M."/>
            <person name="Waide R.J."/>
            <person name="Wanjugi P.W."/>
            <person name="Young S."/>
            <person name="Clum A."/>
            <person name="Daum C."/>
            <person name="Huntemann M."/>
            <person name="Ivanova N."/>
            <person name="Kyrpides N."/>
            <person name="Mikhailova N."/>
            <person name="Palaniappan K."/>
            <person name="Pillay M."/>
            <person name="Reddy T.B.K."/>
            <person name="Shapiro N."/>
            <person name="Stamatis D."/>
            <person name="Varghese N."/>
            <person name="Woyke T."/>
            <person name="Boden R."/>
            <person name="Freyermuth S.K."/>
            <person name="Kerfeld C.A."/>
        </authorList>
    </citation>
    <scope>NUCLEOTIDE SEQUENCE [LARGE SCALE GENOMIC DNA]</scope>
    <source>
        <strain evidence="11 12">JR-2</strain>
    </source>
</reference>
<protein>
    <submittedName>
        <fullName evidence="11">Type II secretion system protein M</fullName>
    </submittedName>
</protein>
<dbReference type="KEGG" id="htr:EPV75_02570"/>
<accession>A0A451G553</accession>
<evidence type="ECO:0000256" key="9">
    <source>
        <dbReference type="ARBA" id="ARBA00023136"/>
    </source>
</evidence>
<comment type="subcellular location">
    <subcellularLocation>
        <location evidence="1">Cell inner membrane</location>
        <topology evidence="1">Single-pass membrane protein</topology>
    </subcellularLocation>
</comment>
<dbReference type="InterPro" id="IPR007690">
    <property type="entry name" value="T2SS_GspM"/>
</dbReference>
<dbReference type="AlphaFoldDB" id="A0A451G553"/>
<gene>
    <name evidence="11" type="ORF">EPV75_02570</name>
</gene>
<dbReference type="Proteomes" id="UP000285478">
    <property type="component" value="Chromosome"/>
</dbReference>
<dbReference type="EMBL" id="CP035033">
    <property type="protein sequence ID" value="QAB14627.1"/>
    <property type="molecule type" value="Genomic_DNA"/>
</dbReference>
<evidence type="ECO:0000313" key="11">
    <source>
        <dbReference type="EMBL" id="QAB14627.1"/>
    </source>
</evidence>
<name>A0A451G553_9GAMM</name>
<evidence type="ECO:0000256" key="6">
    <source>
        <dbReference type="ARBA" id="ARBA00022692"/>
    </source>
</evidence>
<dbReference type="Pfam" id="PF04612">
    <property type="entry name" value="T2SSM"/>
    <property type="match status" value="1"/>
</dbReference>
<evidence type="ECO:0000256" key="7">
    <source>
        <dbReference type="ARBA" id="ARBA00022927"/>
    </source>
</evidence>
<dbReference type="GO" id="GO:0015628">
    <property type="term" value="P:protein secretion by the type II secretion system"/>
    <property type="evidence" value="ECO:0007669"/>
    <property type="project" value="InterPro"/>
</dbReference>
<dbReference type="GO" id="GO:0005886">
    <property type="term" value="C:plasma membrane"/>
    <property type="evidence" value="ECO:0007669"/>
    <property type="project" value="UniProtKB-SubCell"/>
</dbReference>
<keyword evidence="8 10" id="KW-1133">Transmembrane helix</keyword>
<evidence type="ECO:0000256" key="8">
    <source>
        <dbReference type="ARBA" id="ARBA00022989"/>
    </source>
</evidence>
<evidence type="ECO:0000256" key="5">
    <source>
        <dbReference type="ARBA" id="ARBA00022519"/>
    </source>
</evidence>
<evidence type="ECO:0000256" key="4">
    <source>
        <dbReference type="ARBA" id="ARBA00022475"/>
    </source>
</evidence>
<evidence type="ECO:0000313" key="12">
    <source>
        <dbReference type="Proteomes" id="UP000285478"/>
    </source>
</evidence>
<keyword evidence="4" id="KW-1003">Cell membrane</keyword>
<comment type="similarity">
    <text evidence="2">Belongs to the GSP M family.</text>
</comment>
<evidence type="ECO:0000256" key="3">
    <source>
        <dbReference type="ARBA" id="ARBA00022448"/>
    </source>
</evidence>
<evidence type="ECO:0000256" key="1">
    <source>
        <dbReference type="ARBA" id="ARBA00004377"/>
    </source>
</evidence>
<evidence type="ECO:0000256" key="10">
    <source>
        <dbReference type="SAM" id="Phobius"/>
    </source>
</evidence>
<proteinExistence type="inferred from homology"/>
<keyword evidence="3" id="KW-0813">Transport</keyword>
<dbReference type="RefSeq" id="WP_128384355.1">
    <property type="nucleotide sequence ID" value="NZ_CP035033.1"/>
</dbReference>
<dbReference type="Gene3D" id="3.30.1360.100">
    <property type="entry name" value="General secretion pathway protein M, EpsM"/>
    <property type="match status" value="1"/>
</dbReference>
<keyword evidence="5" id="KW-0997">Cell inner membrane</keyword>
<dbReference type="SUPFAM" id="SSF103054">
    <property type="entry name" value="General secretion pathway protein M, EpsM"/>
    <property type="match status" value="1"/>
</dbReference>
<keyword evidence="6 10" id="KW-0812">Transmembrane</keyword>
<dbReference type="GO" id="GO:0015627">
    <property type="term" value="C:type II protein secretion system complex"/>
    <property type="evidence" value="ECO:0007669"/>
    <property type="project" value="InterPro"/>
</dbReference>
<organism evidence="11 12">
    <name type="scientific">Hydrogenovibrio thermophilus</name>
    <dbReference type="NCBI Taxonomy" id="265883"/>
    <lineage>
        <taxon>Bacteria</taxon>
        <taxon>Pseudomonadati</taxon>
        <taxon>Pseudomonadota</taxon>
        <taxon>Gammaproteobacteria</taxon>
        <taxon>Thiotrichales</taxon>
        <taxon>Piscirickettsiaceae</taxon>
        <taxon>Hydrogenovibrio</taxon>
    </lineage>
</organism>
<sequence length="178" mass="20423">MFARVNQWWLDRLPPAWLQAWRNLSERDRKSIQWLGAVVGLAFIYFLVWSPVSGGLDKAQNRLDRAQSEWQWLNAQVPKLENQPATPATVLLDSQSRLTAYVQQKLRAHQIFSQLSEIAPINKRNRAGIEVRFDSVKAPHFFAWLSEMEQEGVMVKALDVKPLKPGLIQAKAEFEVAS</sequence>
<evidence type="ECO:0000256" key="2">
    <source>
        <dbReference type="ARBA" id="ARBA00010637"/>
    </source>
</evidence>
<keyword evidence="12" id="KW-1185">Reference proteome</keyword>
<keyword evidence="7" id="KW-0653">Protein transport</keyword>
<feature type="transmembrane region" description="Helical" evidence="10">
    <location>
        <begin position="32"/>
        <end position="52"/>
    </location>
</feature>
<dbReference type="InterPro" id="IPR023229">
    <property type="entry name" value="T2SS_M_periplasmic_sf"/>
</dbReference>
<keyword evidence="9 10" id="KW-0472">Membrane</keyword>